<evidence type="ECO:0000256" key="5">
    <source>
        <dbReference type="ARBA" id="ARBA00023136"/>
    </source>
</evidence>
<dbReference type="PRINTS" id="PR00176">
    <property type="entry name" value="NANEUSMPORT"/>
</dbReference>
<dbReference type="Pfam" id="PF00209">
    <property type="entry name" value="SNF"/>
    <property type="match status" value="2"/>
</dbReference>
<comment type="subcellular location">
    <subcellularLocation>
        <location evidence="1">Membrane</location>
        <topology evidence="1">Multi-pass membrane protein</topology>
    </subcellularLocation>
</comment>
<evidence type="ECO:0000256" key="4">
    <source>
        <dbReference type="ARBA" id="ARBA00022989"/>
    </source>
</evidence>
<protein>
    <submittedName>
        <fullName evidence="7">Sodium-dependent transporter</fullName>
    </submittedName>
</protein>
<feature type="transmembrane region" description="Helical" evidence="6">
    <location>
        <begin position="225"/>
        <end position="251"/>
    </location>
</feature>
<keyword evidence="5 6" id="KW-0472">Membrane</keyword>
<dbReference type="InterPro" id="IPR000175">
    <property type="entry name" value="Na/ntran_symport"/>
</dbReference>
<feature type="transmembrane region" description="Helical" evidence="6">
    <location>
        <begin position="17"/>
        <end position="36"/>
    </location>
</feature>
<feature type="transmembrane region" description="Helical" evidence="6">
    <location>
        <begin position="419"/>
        <end position="445"/>
    </location>
</feature>
<feature type="transmembrane region" description="Helical" evidence="6">
    <location>
        <begin position="98"/>
        <end position="122"/>
    </location>
</feature>
<keyword evidence="4 6" id="KW-1133">Transmembrane helix</keyword>
<comment type="caution">
    <text evidence="7">The sequence shown here is derived from an EMBL/GenBank/DDBJ whole genome shotgun (WGS) entry which is preliminary data.</text>
</comment>
<feature type="transmembrane region" description="Helical" evidence="6">
    <location>
        <begin position="42"/>
        <end position="65"/>
    </location>
</feature>
<dbReference type="PANTHER" id="PTHR42948:SF1">
    <property type="entry name" value="TRANSPORTER"/>
    <property type="match status" value="1"/>
</dbReference>
<dbReference type="NCBIfam" id="NF037979">
    <property type="entry name" value="Na_transp"/>
    <property type="match status" value="1"/>
</dbReference>
<evidence type="ECO:0000256" key="1">
    <source>
        <dbReference type="ARBA" id="ARBA00004141"/>
    </source>
</evidence>
<reference evidence="8" key="1">
    <citation type="submission" date="2017-04" db="EMBL/GenBank/DDBJ databases">
        <authorList>
            <person name="Bumgarner R.E."/>
            <person name="Fredricks D.N."/>
            <person name="Srinivasan S."/>
        </authorList>
    </citation>
    <scope>NUCLEOTIDE SEQUENCE [LARGE SCALE GENOMIC DNA]</scope>
    <source>
        <strain evidence="8">KA00405</strain>
    </source>
</reference>
<sequence>MDTESTQTVRDGFTSKWGFILASIGSAVGMGNLWRFPIMVSIWGGMTFLIPYFICVILVGSSGVVGEFGLGRSTQSGPIGAFARCTELRFKNRQVGTVIGFIPVLGSLALSIGYTVVMGWIFNYTFKSFDGSLFSMGQNMKVIGGTFDKIASDNWMWIVIAILATVLVMSLGVAKGIEKANNIMMPALFFLMVALAIYIATLPGAGAGYKYIFTIDPQKLADPMLWIFAFGQAFFSLSVAGNGSVIYGSYLPKGENIPEASRNVAFFDTIAALLAAFVIIPAMAAGNAPLQKGGPGLMFVWLVNVLNGMPGGRIIGIIFFVCVLFAGLSSIINLYEVSVAALQDHIKLSRPLATTVILVLGCVVAILIQTITGPWMDFVSIYICPLGAFLAGTMFFWIAGKKYVLNEINEGMKHPIGGWFYPLGKYIYCVLCLIALIAGAILGGIG</sequence>
<evidence type="ECO:0000256" key="2">
    <source>
        <dbReference type="ARBA" id="ARBA00022448"/>
    </source>
</evidence>
<dbReference type="InterPro" id="IPR047218">
    <property type="entry name" value="YocR/YhdH-like"/>
</dbReference>
<dbReference type="SUPFAM" id="SSF161070">
    <property type="entry name" value="SNF-like"/>
    <property type="match status" value="1"/>
</dbReference>
<dbReference type="CDD" id="cd10336">
    <property type="entry name" value="SLC6sbd_Tyt1-Like"/>
    <property type="match status" value="1"/>
</dbReference>
<keyword evidence="2" id="KW-0813">Transport</keyword>
<dbReference type="PROSITE" id="PS50267">
    <property type="entry name" value="NA_NEUROTRAN_SYMP_3"/>
    <property type="match status" value="1"/>
</dbReference>
<organism evidence="7 8">
    <name type="scientific">Mageeibacillus indolicus</name>
    <dbReference type="NCBI Taxonomy" id="884684"/>
    <lineage>
        <taxon>Bacteria</taxon>
        <taxon>Bacillati</taxon>
        <taxon>Bacillota</taxon>
        <taxon>Clostridia</taxon>
        <taxon>Eubacteriales</taxon>
        <taxon>Oscillospiraceae</taxon>
        <taxon>Mageeibacillus</taxon>
    </lineage>
</organism>
<dbReference type="GO" id="GO:0016020">
    <property type="term" value="C:membrane"/>
    <property type="evidence" value="ECO:0007669"/>
    <property type="project" value="UniProtKB-SubCell"/>
</dbReference>
<gene>
    <name evidence="7" type="ORF">B7R76_05750</name>
</gene>
<evidence type="ECO:0000256" key="6">
    <source>
        <dbReference type="SAM" id="Phobius"/>
    </source>
</evidence>
<evidence type="ECO:0000313" key="7">
    <source>
        <dbReference type="EMBL" id="PNH18347.1"/>
    </source>
</evidence>
<feature type="transmembrane region" description="Helical" evidence="6">
    <location>
        <begin position="186"/>
        <end position="205"/>
    </location>
</feature>
<proteinExistence type="predicted"/>
<dbReference type="RefSeq" id="WP_034573956.1">
    <property type="nucleotide sequence ID" value="NZ_NBZD01000003.1"/>
</dbReference>
<feature type="transmembrane region" description="Helical" evidence="6">
    <location>
        <begin position="352"/>
        <end position="371"/>
    </location>
</feature>
<feature type="transmembrane region" description="Helical" evidence="6">
    <location>
        <begin position="314"/>
        <end position="332"/>
    </location>
</feature>
<feature type="transmembrane region" description="Helical" evidence="6">
    <location>
        <begin position="378"/>
        <end position="399"/>
    </location>
</feature>
<evidence type="ECO:0000313" key="8">
    <source>
        <dbReference type="Proteomes" id="UP000236394"/>
    </source>
</evidence>
<dbReference type="InterPro" id="IPR037272">
    <property type="entry name" value="SNS_sf"/>
</dbReference>
<evidence type="ECO:0000256" key="3">
    <source>
        <dbReference type="ARBA" id="ARBA00022692"/>
    </source>
</evidence>
<dbReference type="Proteomes" id="UP000236394">
    <property type="component" value="Unassembled WGS sequence"/>
</dbReference>
<dbReference type="AlphaFoldDB" id="A0A2J8B0Q7"/>
<keyword evidence="3 6" id="KW-0812">Transmembrane</keyword>
<feature type="transmembrane region" description="Helical" evidence="6">
    <location>
        <begin position="263"/>
        <end position="284"/>
    </location>
</feature>
<accession>A0A2J8B0Q7</accession>
<dbReference type="EMBL" id="NBZD01000003">
    <property type="protein sequence ID" value="PNH18347.1"/>
    <property type="molecule type" value="Genomic_DNA"/>
</dbReference>
<feature type="transmembrane region" description="Helical" evidence="6">
    <location>
        <begin position="155"/>
        <end position="174"/>
    </location>
</feature>
<dbReference type="PANTHER" id="PTHR42948">
    <property type="entry name" value="TRANSPORTER"/>
    <property type="match status" value="1"/>
</dbReference>
<name>A0A2J8B0Q7_9FIRM</name>